<dbReference type="InterPro" id="IPR001461">
    <property type="entry name" value="Aspartic_peptidase_A1"/>
</dbReference>
<evidence type="ECO:0000259" key="11">
    <source>
        <dbReference type="PROSITE" id="PS51767"/>
    </source>
</evidence>
<evidence type="ECO:0000313" key="12">
    <source>
        <dbReference type="EMBL" id="KFH42696.1"/>
    </source>
</evidence>
<dbReference type="STRING" id="857340.A0A086T014"/>
<feature type="region of interest" description="Disordered" evidence="9">
    <location>
        <begin position="427"/>
        <end position="452"/>
    </location>
</feature>
<dbReference type="OrthoDB" id="771136at2759"/>
<keyword evidence="13" id="KW-1185">Reference proteome</keyword>
<protein>
    <submittedName>
        <fullName evidence="12">Aspartic-type endopeptidase-like protein</fullName>
    </submittedName>
</protein>
<evidence type="ECO:0000256" key="2">
    <source>
        <dbReference type="ARBA" id="ARBA00022670"/>
    </source>
</evidence>
<evidence type="ECO:0000256" key="9">
    <source>
        <dbReference type="SAM" id="MobiDB-lite"/>
    </source>
</evidence>
<keyword evidence="3 10" id="KW-0732">Signal</keyword>
<dbReference type="PROSITE" id="PS00018">
    <property type="entry name" value="EF_HAND_1"/>
    <property type="match status" value="1"/>
</dbReference>
<feature type="active site" evidence="6">
    <location>
        <position position="73"/>
    </location>
</feature>
<evidence type="ECO:0000256" key="1">
    <source>
        <dbReference type="ARBA" id="ARBA00007447"/>
    </source>
</evidence>
<dbReference type="PANTHER" id="PTHR47966">
    <property type="entry name" value="BETA-SITE APP-CLEAVING ENZYME, ISOFORM A-RELATED"/>
    <property type="match status" value="1"/>
</dbReference>
<evidence type="ECO:0000256" key="3">
    <source>
        <dbReference type="ARBA" id="ARBA00022729"/>
    </source>
</evidence>
<gene>
    <name evidence="12" type="ORF">ACRE_065650</name>
</gene>
<feature type="disulfide bond" evidence="7">
    <location>
        <begin position="309"/>
        <end position="362"/>
    </location>
</feature>
<dbReference type="SUPFAM" id="SSF50630">
    <property type="entry name" value="Acid proteases"/>
    <property type="match status" value="1"/>
</dbReference>
<dbReference type="PANTHER" id="PTHR47966:SF65">
    <property type="entry name" value="ASPARTIC-TYPE ENDOPEPTIDASE"/>
    <property type="match status" value="1"/>
</dbReference>
<evidence type="ECO:0000313" key="13">
    <source>
        <dbReference type="Proteomes" id="UP000029964"/>
    </source>
</evidence>
<keyword evidence="7" id="KW-1015">Disulfide bond</keyword>
<dbReference type="EMBL" id="JPKY01000087">
    <property type="protein sequence ID" value="KFH42696.1"/>
    <property type="molecule type" value="Genomic_DNA"/>
</dbReference>
<reference evidence="13" key="1">
    <citation type="journal article" date="2014" name="Genome Announc.">
        <title>Genome sequence and annotation of Acremonium chrysogenum, producer of the beta-lactam antibiotic cephalosporin C.</title>
        <authorList>
            <person name="Terfehr D."/>
            <person name="Dahlmann T.A."/>
            <person name="Specht T."/>
            <person name="Zadra I."/>
            <person name="Kuernsteiner H."/>
            <person name="Kueck U."/>
        </authorList>
    </citation>
    <scope>NUCLEOTIDE SEQUENCE [LARGE SCALE GENOMIC DNA]</scope>
    <source>
        <strain evidence="13">ATCC 11550 / CBS 779.69 / DSM 880 / IAM 14645 / JCM 23072 / IMI 49137</strain>
    </source>
</reference>
<comment type="caution">
    <text evidence="12">The sequence shown here is derived from an EMBL/GenBank/DDBJ whole genome shotgun (WGS) entry which is preliminary data.</text>
</comment>
<dbReference type="Gene3D" id="2.40.70.10">
    <property type="entry name" value="Acid Proteases"/>
    <property type="match status" value="2"/>
</dbReference>
<evidence type="ECO:0000256" key="10">
    <source>
        <dbReference type="SAM" id="SignalP"/>
    </source>
</evidence>
<dbReference type="Pfam" id="PF00026">
    <property type="entry name" value="Asp"/>
    <property type="match status" value="1"/>
</dbReference>
<accession>A0A086T014</accession>
<dbReference type="Proteomes" id="UP000029964">
    <property type="component" value="Unassembled WGS sequence"/>
</dbReference>
<feature type="compositionally biased region" description="Acidic residues" evidence="9">
    <location>
        <begin position="443"/>
        <end position="452"/>
    </location>
</feature>
<proteinExistence type="inferred from homology"/>
<dbReference type="InterPro" id="IPR033876">
    <property type="entry name" value="SAP-like"/>
</dbReference>
<dbReference type="InterPro" id="IPR033121">
    <property type="entry name" value="PEPTIDASE_A1"/>
</dbReference>
<keyword evidence="2 8" id="KW-0645">Protease</keyword>
<sequence>MHHALLVGLAATTAAAGHVSIPFSRQKFSHPRAHVKRDDEPFALEALNNITGGGYYSEFAVGTPPQNISFLLDTGSSDTWVNSVDANLCNSQSQQATLGFCQTQFDPEQSDTFEMLDRGGFDITYLDTRNIQGDYFEDTVTIGDMEIKEQQLGLALRSVRTTGIMGLGFNINVAADEPYPTIVDNMVEQGFIESAAYSLYLNDLATDAGNILFGGIDRNKFVGDLAVLPLIRDATFGSTDITSFNVKIEGFDLRDPDGNRAVDLTDLKSGAILDSGSTISLLPDGQVQDLWEELGVMSFQNVIAPFIDCAYAGEKGRGYMFEFRFDGKTIRVPMDEMVIDAYADVQDLISQEPSFRDWDGACMFGIGSTGDFGIDNDQFTLLGATFLRSAYVVYDLANEQLAIAQANLNSTDSDIVEITSGKLPDVTGVDRSSANDGLNGAGADEDDDEDDAAAGIAPPAMLALTALGLLGSLMVAL</sequence>
<dbReference type="PROSITE" id="PS00141">
    <property type="entry name" value="ASP_PROTEASE"/>
    <property type="match status" value="2"/>
</dbReference>
<dbReference type="PRINTS" id="PR00792">
    <property type="entry name" value="PEPSIN"/>
</dbReference>
<keyword evidence="5 8" id="KW-0378">Hydrolase</keyword>
<dbReference type="HOGENOM" id="CLU_013253_9_3_1"/>
<organism evidence="12 13">
    <name type="scientific">Hapsidospora chrysogenum (strain ATCC 11550 / CBS 779.69 / DSM 880 / IAM 14645 / JCM 23072 / IMI 49137)</name>
    <name type="common">Acremonium chrysogenum</name>
    <dbReference type="NCBI Taxonomy" id="857340"/>
    <lineage>
        <taxon>Eukaryota</taxon>
        <taxon>Fungi</taxon>
        <taxon>Dikarya</taxon>
        <taxon>Ascomycota</taxon>
        <taxon>Pezizomycotina</taxon>
        <taxon>Sordariomycetes</taxon>
        <taxon>Hypocreomycetidae</taxon>
        <taxon>Hypocreales</taxon>
        <taxon>Bionectriaceae</taxon>
        <taxon>Hapsidospora</taxon>
    </lineage>
</organism>
<evidence type="ECO:0000256" key="5">
    <source>
        <dbReference type="ARBA" id="ARBA00022801"/>
    </source>
</evidence>
<evidence type="ECO:0000256" key="7">
    <source>
        <dbReference type="PIRSR" id="PIRSR601461-2"/>
    </source>
</evidence>
<dbReference type="InterPro" id="IPR001969">
    <property type="entry name" value="Aspartic_peptidase_AS"/>
</dbReference>
<dbReference type="PROSITE" id="PS51767">
    <property type="entry name" value="PEPTIDASE_A1"/>
    <property type="match status" value="1"/>
</dbReference>
<feature type="signal peptide" evidence="10">
    <location>
        <begin position="1"/>
        <end position="16"/>
    </location>
</feature>
<comment type="similarity">
    <text evidence="1 8">Belongs to the peptidase A1 family.</text>
</comment>
<feature type="domain" description="Peptidase A1" evidence="11">
    <location>
        <begin position="55"/>
        <end position="404"/>
    </location>
</feature>
<dbReference type="CDD" id="cd05474">
    <property type="entry name" value="SAP_like"/>
    <property type="match status" value="1"/>
</dbReference>
<dbReference type="GO" id="GO:0006508">
    <property type="term" value="P:proteolysis"/>
    <property type="evidence" value="ECO:0007669"/>
    <property type="project" value="UniProtKB-KW"/>
</dbReference>
<evidence type="ECO:0000256" key="4">
    <source>
        <dbReference type="ARBA" id="ARBA00022750"/>
    </source>
</evidence>
<dbReference type="InterPro" id="IPR021109">
    <property type="entry name" value="Peptidase_aspartic_dom_sf"/>
</dbReference>
<evidence type="ECO:0000256" key="6">
    <source>
        <dbReference type="PIRSR" id="PIRSR601461-1"/>
    </source>
</evidence>
<feature type="active site" evidence="6">
    <location>
        <position position="274"/>
    </location>
</feature>
<evidence type="ECO:0000256" key="8">
    <source>
        <dbReference type="RuleBase" id="RU000454"/>
    </source>
</evidence>
<dbReference type="GO" id="GO:0004190">
    <property type="term" value="F:aspartic-type endopeptidase activity"/>
    <property type="evidence" value="ECO:0007669"/>
    <property type="project" value="UniProtKB-KW"/>
</dbReference>
<name>A0A086T014_HAPC1</name>
<dbReference type="InterPro" id="IPR018247">
    <property type="entry name" value="EF_Hand_1_Ca_BS"/>
</dbReference>
<dbReference type="AlphaFoldDB" id="A0A086T014"/>
<feature type="chain" id="PRO_5001815202" evidence="10">
    <location>
        <begin position="17"/>
        <end position="477"/>
    </location>
</feature>
<keyword evidence="4 8" id="KW-0064">Aspartyl protease</keyword>